<dbReference type="PANTHER" id="PTHR40459:SF1">
    <property type="entry name" value="CONSERVED HYPOTHETICAL ALANINE AND LEUCINE RICH PROTEIN"/>
    <property type="match status" value="1"/>
</dbReference>
<name>C7R110_JONDD</name>
<dbReference type="STRING" id="471856.Jden_2097"/>
<dbReference type="eggNOG" id="COG5495">
    <property type="taxonomic scope" value="Bacteria"/>
</dbReference>
<dbReference type="Proteomes" id="UP000000628">
    <property type="component" value="Chromosome"/>
</dbReference>
<dbReference type="Pfam" id="PF10727">
    <property type="entry name" value="Rossmann-like"/>
    <property type="match status" value="1"/>
</dbReference>
<dbReference type="SUPFAM" id="SSF48179">
    <property type="entry name" value="6-phosphogluconate dehydrogenase C-terminal domain-like"/>
    <property type="match status" value="1"/>
</dbReference>
<proteinExistence type="predicted"/>
<dbReference type="KEGG" id="jde:Jden_2097"/>
<evidence type="ECO:0000259" key="2">
    <source>
        <dbReference type="Pfam" id="PF10728"/>
    </source>
</evidence>
<dbReference type="Pfam" id="PF10728">
    <property type="entry name" value="DUF2520"/>
    <property type="match status" value="1"/>
</dbReference>
<sequence>MTVNDPGTQPQRPGRLHIGIIGAGRVGAVLGAALRAVGHTIVAVSGASQETQERVRALLPGVPIRDPHDVVNLADVVIVAVPDDALSGVVSGVAALGLWQPRHIVVHTSGAHGVAVLEPAVRAGALPVALHPAMTFTGTSLDLQRLSTMACAVTAPPACEPIGLALAVELGAEPVVVAEEHRGLYHAALAHGANHVVVLIAQAAQLLAQAGVEQPGSVLGPLMHAAVEGALRGAEPGSDPLTALTGPVVRGDSGTVARHLGELVQAAVVSHAQDSVESYRVLARAATSRALMAGRLSQSDAQRLLDVLHRSAPCGDGVAGTPQGDGE</sequence>
<dbReference type="PANTHER" id="PTHR40459">
    <property type="entry name" value="CONSERVED HYPOTHETICAL ALANINE AND LEUCINE RICH PROTEIN"/>
    <property type="match status" value="1"/>
</dbReference>
<dbReference type="HOGENOM" id="CLU_055635_0_0_11"/>
<organism evidence="3 4">
    <name type="scientific">Jonesia denitrificans (strain ATCC 14870 / DSM 20603 / BCRC 15368 / CIP 55.134 / JCM 11481 / NBRC 15587 / NCTC 10816 / Prevot 55134)</name>
    <name type="common">Listeria denitrificans</name>
    <dbReference type="NCBI Taxonomy" id="471856"/>
    <lineage>
        <taxon>Bacteria</taxon>
        <taxon>Bacillati</taxon>
        <taxon>Actinomycetota</taxon>
        <taxon>Actinomycetes</taxon>
        <taxon>Micrococcales</taxon>
        <taxon>Jonesiaceae</taxon>
        <taxon>Jonesia</taxon>
    </lineage>
</organism>
<dbReference type="InterPro" id="IPR008927">
    <property type="entry name" value="6-PGluconate_DH-like_C_sf"/>
</dbReference>
<reference evidence="3 4" key="1">
    <citation type="journal article" date="2009" name="Stand. Genomic Sci.">
        <title>Complete genome sequence of Jonesia denitrificans type strain (Prevot 55134).</title>
        <authorList>
            <person name="Pukall R."/>
            <person name="Gehrich-Schroter G."/>
            <person name="Lapidus A."/>
            <person name="Nolan M."/>
            <person name="Glavina Del Rio T."/>
            <person name="Lucas S."/>
            <person name="Chen F."/>
            <person name="Tice H."/>
            <person name="Pitluck S."/>
            <person name="Cheng J.F."/>
            <person name="Copeland A."/>
            <person name="Saunders E."/>
            <person name="Brettin T."/>
            <person name="Detter J.C."/>
            <person name="Bruce D."/>
            <person name="Goodwin L."/>
            <person name="Pati A."/>
            <person name="Ivanova N."/>
            <person name="Mavromatis K."/>
            <person name="Ovchinnikova G."/>
            <person name="Chen A."/>
            <person name="Palaniappan K."/>
            <person name="Land M."/>
            <person name="Hauser L."/>
            <person name="Chang Y.J."/>
            <person name="Jeffries C.D."/>
            <person name="Chain P."/>
            <person name="Goker M."/>
            <person name="Bristow J."/>
            <person name="Eisen J.A."/>
            <person name="Markowitz V."/>
            <person name="Hugenholtz P."/>
            <person name="Kyrpides N.C."/>
            <person name="Klenk H.P."/>
            <person name="Han C."/>
        </authorList>
    </citation>
    <scope>NUCLEOTIDE SEQUENCE [LARGE SCALE GENOMIC DNA]</scope>
    <source>
        <strain evidence="4">ATCC 14870 / DSM 20603 / BCRC 15368 / CIP 55.134 / JCM 11481 / NBRC 15587 / NCTC 10816 / Prevot 55134</strain>
    </source>
</reference>
<protein>
    <submittedName>
        <fullName evidence="3">NADP oxidoreductase coenzyme F420-dependent</fullName>
    </submittedName>
</protein>
<feature type="domain" description="DUF2520" evidence="2">
    <location>
        <begin position="150"/>
        <end position="285"/>
    </location>
</feature>
<dbReference type="InterPro" id="IPR019665">
    <property type="entry name" value="OxRdtase/DH_put_Rossmann_dom"/>
</dbReference>
<gene>
    <name evidence="3" type="ordered locus">Jden_2097</name>
</gene>
<dbReference type="InterPro" id="IPR037108">
    <property type="entry name" value="TM1727-like_C_sf"/>
</dbReference>
<dbReference type="Gene3D" id="1.10.1040.20">
    <property type="entry name" value="ProC-like, C-terminal domain"/>
    <property type="match status" value="1"/>
</dbReference>
<dbReference type="InterPro" id="IPR018931">
    <property type="entry name" value="DUF2520"/>
</dbReference>
<dbReference type="Gene3D" id="3.40.50.720">
    <property type="entry name" value="NAD(P)-binding Rossmann-like Domain"/>
    <property type="match status" value="1"/>
</dbReference>
<evidence type="ECO:0000313" key="4">
    <source>
        <dbReference type="Proteomes" id="UP000000628"/>
    </source>
</evidence>
<evidence type="ECO:0000313" key="3">
    <source>
        <dbReference type="EMBL" id="ACV09734.1"/>
    </source>
</evidence>
<dbReference type="AlphaFoldDB" id="C7R110"/>
<dbReference type="InterPro" id="IPR036291">
    <property type="entry name" value="NAD(P)-bd_dom_sf"/>
</dbReference>
<accession>C7R110</accession>
<dbReference type="SUPFAM" id="SSF51735">
    <property type="entry name" value="NAD(P)-binding Rossmann-fold domains"/>
    <property type="match status" value="1"/>
</dbReference>
<dbReference type="EMBL" id="CP001706">
    <property type="protein sequence ID" value="ACV09734.1"/>
    <property type="molecule type" value="Genomic_DNA"/>
</dbReference>
<evidence type="ECO:0000259" key="1">
    <source>
        <dbReference type="Pfam" id="PF10727"/>
    </source>
</evidence>
<keyword evidence="4" id="KW-1185">Reference proteome</keyword>
<feature type="domain" description="Putative oxidoreductase/dehydrogenase Rossmann-like" evidence="1">
    <location>
        <begin position="10"/>
        <end position="132"/>
    </location>
</feature>